<dbReference type="Gene3D" id="1.20.1730.10">
    <property type="entry name" value="Sodium/glucose cotransporter"/>
    <property type="match status" value="1"/>
</dbReference>
<evidence type="ECO:0000256" key="3">
    <source>
        <dbReference type="ARBA" id="ARBA00022448"/>
    </source>
</evidence>
<evidence type="ECO:0000313" key="16">
    <source>
        <dbReference type="EMBL" id="PAP75997.1"/>
    </source>
</evidence>
<evidence type="ECO:0000256" key="8">
    <source>
        <dbReference type="ARBA" id="ARBA00023053"/>
    </source>
</evidence>
<keyword evidence="9" id="KW-0406">Ion transport</keyword>
<evidence type="ECO:0000256" key="11">
    <source>
        <dbReference type="ARBA" id="ARBA00023201"/>
    </source>
</evidence>
<keyword evidence="17" id="KW-1185">Reference proteome</keyword>
<comment type="caution">
    <text evidence="16">The sequence shown here is derived from an EMBL/GenBank/DDBJ whole genome shotgun (WGS) entry which is preliminary data.</text>
</comment>
<evidence type="ECO:0000256" key="10">
    <source>
        <dbReference type="ARBA" id="ARBA00023136"/>
    </source>
</evidence>
<dbReference type="PANTHER" id="PTHR48086:SF3">
    <property type="entry name" value="SODIUM_PROLINE SYMPORTER"/>
    <property type="match status" value="1"/>
</dbReference>
<feature type="transmembrane region" description="Helical" evidence="15">
    <location>
        <begin position="492"/>
        <end position="511"/>
    </location>
</feature>
<dbReference type="GO" id="GO:0005298">
    <property type="term" value="F:proline:sodium symporter activity"/>
    <property type="evidence" value="ECO:0007669"/>
    <property type="project" value="TreeGrafter"/>
</dbReference>
<feature type="transmembrane region" description="Helical" evidence="15">
    <location>
        <begin position="402"/>
        <end position="424"/>
    </location>
</feature>
<name>A0A271IY39_9BACT</name>
<evidence type="ECO:0000256" key="2">
    <source>
        <dbReference type="ARBA" id="ARBA00006434"/>
    </source>
</evidence>
<dbReference type="Proteomes" id="UP000216339">
    <property type="component" value="Unassembled WGS sequence"/>
</dbReference>
<dbReference type="Pfam" id="PF00474">
    <property type="entry name" value="SSF"/>
    <property type="match status" value="1"/>
</dbReference>
<evidence type="ECO:0000256" key="9">
    <source>
        <dbReference type="ARBA" id="ARBA00023065"/>
    </source>
</evidence>
<feature type="transmembrane region" description="Helical" evidence="15">
    <location>
        <begin position="120"/>
        <end position="145"/>
    </location>
</feature>
<dbReference type="OrthoDB" id="9761931at2"/>
<feature type="transmembrane region" description="Helical" evidence="15">
    <location>
        <begin position="195"/>
        <end position="213"/>
    </location>
</feature>
<reference evidence="16 17" key="1">
    <citation type="submission" date="2016-11" db="EMBL/GenBank/DDBJ databases">
        <title>Study of marine rhodopsin-containing bacteria.</title>
        <authorList>
            <person name="Yoshizawa S."/>
            <person name="Kumagai Y."/>
            <person name="Kogure K."/>
        </authorList>
    </citation>
    <scope>NUCLEOTIDE SEQUENCE [LARGE SCALE GENOMIC DNA]</scope>
    <source>
        <strain evidence="16 17">SAORIC-28</strain>
    </source>
</reference>
<evidence type="ECO:0000256" key="5">
    <source>
        <dbReference type="ARBA" id="ARBA00022692"/>
    </source>
</evidence>
<feature type="transmembrane region" description="Helical" evidence="15">
    <location>
        <begin position="557"/>
        <end position="579"/>
    </location>
</feature>
<protein>
    <submittedName>
        <fullName evidence="16">Sodium:solute symporter</fullName>
    </submittedName>
</protein>
<evidence type="ECO:0000313" key="17">
    <source>
        <dbReference type="Proteomes" id="UP000216339"/>
    </source>
</evidence>
<evidence type="ECO:0000256" key="4">
    <source>
        <dbReference type="ARBA" id="ARBA00022475"/>
    </source>
</evidence>
<proteinExistence type="inferred from homology"/>
<accession>A0A271IY39</accession>
<evidence type="ECO:0000256" key="1">
    <source>
        <dbReference type="ARBA" id="ARBA00004651"/>
    </source>
</evidence>
<comment type="similarity">
    <text evidence="2 13">Belongs to the sodium:solute symporter (SSF) (TC 2.A.21) family.</text>
</comment>
<keyword evidence="5 15" id="KW-0812">Transmembrane</keyword>
<feature type="transmembrane region" description="Helical" evidence="15">
    <location>
        <begin position="165"/>
        <end position="183"/>
    </location>
</feature>
<evidence type="ECO:0000256" key="15">
    <source>
        <dbReference type="SAM" id="Phobius"/>
    </source>
</evidence>
<feature type="transmembrane region" description="Helical" evidence="15">
    <location>
        <begin position="45"/>
        <end position="69"/>
    </location>
</feature>
<feature type="transmembrane region" description="Helical" evidence="15">
    <location>
        <begin position="430"/>
        <end position="448"/>
    </location>
</feature>
<dbReference type="InterPro" id="IPR038377">
    <property type="entry name" value="Na/Glc_symporter_sf"/>
</dbReference>
<keyword evidence="6" id="KW-0769">Symport</keyword>
<keyword evidence="7 15" id="KW-1133">Transmembrane helix</keyword>
<feature type="region of interest" description="Disordered" evidence="14">
    <location>
        <begin position="615"/>
        <end position="643"/>
    </location>
</feature>
<keyword evidence="10 15" id="KW-0472">Membrane</keyword>
<keyword evidence="11" id="KW-0739">Sodium transport</keyword>
<dbReference type="RefSeq" id="WP_095509640.1">
    <property type="nucleotide sequence ID" value="NZ_MQWD01000001.1"/>
</dbReference>
<feature type="compositionally biased region" description="Low complexity" evidence="14">
    <location>
        <begin position="617"/>
        <end position="630"/>
    </location>
</feature>
<comment type="subcellular location">
    <subcellularLocation>
        <location evidence="1">Cell membrane</location>
        <topology evidence="1">Multi-pass membrane protein</topology>
    </subcellularLocation>
</comment>
<dbReference type="GO" id="GO:0015824">
    <property type="term" value="P:proline transport"/>
    <property type="evidence" value="ECO:0007669"/>
    <property type="project" value="TreeGrafter"/>
</dbReference>
<dbReference type="GO" id="GO:0005886">
    <property type="term" value="C:plasma membrane"/>
    <property type="evidence" value="ECO:0007669"/>
    <property type="project" value="UniProtKB-SubCell"/>
</dbReference>
<feature type="transmembrane region" description="Helical" evidence="15">
    <location>
        <begin position="6"/>
        <end position="25"/>
    </location>
</feature>
<dbReference type="GO" id="GO:0015193">
    <property type="term" value="F:L-proline transmembrane transporter activity"/>
    <property type="evidence" value="ECO:0007669"/>
    <property type="project" value="TreeGrafter"/>
</dbReference>
<dbReference type="InterPro" id="IPR050277">
    <property type="entry name" value="Sodium:Solute_Symporter"/>
</dbReference>
<evidence type="ECO:0000256" key="6">
    <source>
        <dbReference type="ARBA" id="ARBA00022847"/>
    </source>
</evidence>
<comment type="catalytic activity">
    <reaction evidence="12">
        <text>L-proline(in) + Na(+)(in) = L-proline(out) + Na(+)(out)</text>
        <dbReference type="Rhea" id="RHEA:28967"/>
        <dbReference type="ChEBI" id="CHEBI:29101"/>
        <dbReference type="ChEBI" id="CHEBI:60039"/>
    </reaction>
</comment>
<feature type="transmembrane region" description="Helical" evidence="15">
    <location>
        <begin position="81"/>
        <end position="99"/>
    </location>
</feature>
<feature type="transmembrane region" description="Helical" evidence="15">
    <location>
        <begin position="357"/>
        <end position="381"/>
    </location>
</feature>
<organism evidence="16 17">
    <name type="scientific">Rubrivirga marina</name>
    <dbReference type="NCBI Taxonomy" id="1196024"/>
    <lineage>
        <taxon>Bacteria</taxon>
        <taxon>Pseudomonadati</taxon>
        <taxon>Rhodothermota</taxon>
        <taxon>Rhodothermia</taxon>
        <taxon>Rhodothermales</taxon>
        <taxon>Rubricoccaceae</taxon>
        <taxon>Rubrivirga</taxon>
    </lineage>
</organism>
<dbReference type="CDD" id="cd11477">
    <property type="entry name" value="SLC5sbd_u1"/>
    <property type="match status" value="1"/>
</dbReference>
<dbReference type="PROSITE" id="PS50283">
    <property type="entry name" value="NA_SOLUT_SYMP_3"/>
    <property type="match status" value="1"/>
</dbReference>
<dbReference type="InterPro" id="IPR001734">
    <property type="entry name" value="Na/solute_symporter"/>
</dbReference>
<dbReference type="PANTHER" id="PTHR48086">
    <property type="entry name" value="SODIUM/PROLINE SYMPORTER-RELATED"/>
    <property type="match status" value="1"/>
</dbReference>
<feature type="transmembrane region" description="Helical" evidence="15">
    <location>
        <begin position="258"/>
        <end position="281"/>
    </location>
</feature>
<evidence type="ECO:0000256" key="13">
    <source>
        <dbReference type="RuleBase" id="RU362091"/>
    </source>
</evidence>
<feature type="transmembrane region" description="Helical" evidence="15">
    <location>
        <begin position="585"/>
        <end position="603"/>
    </location>
</feature>
<evidence type="ECO:0000256" key="12">
    <source>
        <dbReference type="ARBA" id="ARBA00033708"/>
    </source>
</evidence>
<feature type="transmembrane region" description="Helical" evidence="15">
    <location>
        <begin position="302"/>
        <end position="328"/>
    </location>
</feature>
<evidence type="ECO:0000256" key="7">
    <source>
        <dbReference type="ARBA" id="ARBA00022989"/>
    </source>
</evidence>
<evidence type="ECO:0000256" key="14">
    <source>
        <dbReference type="SAM" id="MobiDB-lite"/>
    </source>
</evidence>
<keyword evidence="3" id="KW-0813">Transport</keyword>
<feature type="transmembrane region" description="Helical" evidence="15">
    <location>
        <begin position="460"/>
        <end position="480"/>
    </location>
</feature>
<dbReference type="EMBL" id="MQWD01000001">
    <property type="protein sequence ID" value="PAP75997.1"/>
    <property type="molecule type" value="Genomic_DNA"/>
</dbReference>
<sequence>MSLHPIDLAIIAAYIVATVGIGFWISRKASKSIQNYFLGGNEIPWYALGLSNASGMFDISGTMWLVYLLFVYGMKSVWVPWLWPVFNQIFLMVYLSVWLRRSGVMTGAEWIRFRFGDTRGAKLSHLVVVLFALINVVGFLAYGFIGIGQFAAAFLPFQLSPDPVWNANLWGLAITAIATLYVVKGGMFSVVFTEVLQFAIMTVACFWVAVIAMQQVSPDTLAAATPDGWSNIWFGWTLDLDWGALLPSANEKIAADGYTLFGAFFMMMLFKGVLSSMAGPAPNYDMQRVLSARTPKDAAKMSGLVSLVLMVPRYMLITGLTVLALVFFRDELGAMGSDVNFELILPFTLREFIPTGLLGLLIAALLAAFMSTYAATVNAAPAYIVNDVYKRYINPDAPEKRYVWMSYLVSIVVVVIGTAFGFVAQNLNEIVQWLVGALYGGYAASNLLKWHWWRFNAYGYFWGMLAGIIAAGIASPVMGLLGLDFGAATPLYAFPLILGLSLVGCVAGSLLTEADPPEVLKDFYLKVRPWGFWKPVHDAVVAEHPEIEANGHFRRDAVNVLVGIVWQTGLVAIGILIVIEDWTALAIAVGVVLATSAFLKVNWYDTLEDYPEQPDLGTAVAGGTPGAASGDASRPPVDVPVPA</sequence>
<keyword evidence="8" id="KW-0915">Sodium</keyword>
<dbReference type="AlphaFoldDB" id="A0A271IY39"/>
<keyword evidence="4" id="KW-1003">Cell membrane</keyword>
<gene>
    <name evidence="16" type="ORF">BSZ37_05850</name>
</gene>